<keyword evidence="5" id="KW-0677">Repeat</keyword>
<evidence type="ECO:0000256" key="3">
    <source>
        <dbReference type="ARBA" id="ARBA00022618"/>
    </source>
</evidence>
<dbReference type="InterPro" id="IPR003409">
    <property type="entry name" value="MORN"/>
</dbReference>
<keyword evidence="2" id="KW-0963">Cytoplasm</keyword>
<accession>A0A250X0N8</accession>
<name>A0A250X0N8_9CHLO</name>
<dbReference type="FunFam" id="2.20.110.10:FF:000002">
    <property type="entry name" value="Phosphatidylinositol 4-phosphate 5-kinase 8"/>
    <property type="match status" value="1"/>
</dbReference>
<dbReference type="GO" id="GO:0051301">
    <property type="term" value="P:cell division"/>
    <property type="evidence" value="ECO:0007669"/>
    <property type="project" value="UniProtKB-KW"/>
</dbReference>
<evidence type="ECO:0000256" key="1">
    <source>
        <dbReference type="ARBA" id="ARBA00010729"/>
    </source>
</evidence>
<evidence type="ECO:0000256" key="4">
    <source>
        <dbReference type="ARBA" id="ARBA00022701"/>
    </source>
</evidence>
<evidence type="ECO:0000256" key="8">
    <source>
        <dbReference type="ARBA" id="ARBA00023306"/>
    </source>
</evidence>
<dbReference type="GO" id="GO:0009652">
    <property type="term" value="P:thigmotropism"/>
    <property type="evidence" value="ECO:0007669"/>
    <property type="project" value="UniProtKB-ARBA"/>
</dbReference>
<keyword evidence="12" id="KW-1185">Reference proteome</keyword>
<dbReference type="GO" id="GO:0005874">
    <property type="term" value="C:microtubule"/>
    <property type="evidence" value="ECO:0007669"/>
    <property type="project" value="UniProtKB-KW"/>
</dbReference>
<proteinExistence type="inferred from homology"/>
<reference evidence="11 12" key="1">
    <citation type="submission" date="2017-08" db="EMBL/GenBank/DDBJ databases">
        <title>Acidophilic green algal genome provides insights into adaptation to an acidic environment.</title>
        <authorList>
            <person name="Hirooka S."/>
            <person name="Hirose Y."/>
            <person name="Kanesaki Y."/>
            <person name="Higuchi S."/>
            <person name="Fujiwara T."/>
            <person name="Onuma R."/>
            <person name="Era A."/>
            <person name="Ohbayashi R."/>
            <person name="Uzuka A."/>
            <person name="Nozaki H."/>
            <person name="Yoshikawa H."/>
            <person name="Miyagishima S.Y."/>
        </authorList>
    </citation>
    <scope>NUCLEOTIDE SEQUENCE [LARGE SCALE GENOMIC DNA]</scope>
    <source>
        <strain evidence="11 12">NIES-2499</strain>
    </source>
</reference>
<dbReference type="PANTHER" id="PTHR43215:SF14">
    <property type="entry name" value="RADIAL SPOKE HEAD 1 HOMOLOG"/>
    <property type="match status" value="1"/>
</dbReference>
<evidence type="ECO:0000256" key="5">
    <source>
        <dbReference type="ARBA" id="ARBA00022737"/>
    </source>
</evidence>
<keyword evidence="3" id="KW-0132">Cell division</keyword>
<evidence type="ECO:0000256" key="2">
    <source>
        <dbReference type="ARBA" id="ARBA00022490"/>
    </source>
</evidence>
<gene>
    <name evidence="11" type="ORF">CEUSTIGMA_g4083.t1</name>
</gene>
<keyword evidence="8" id="KW-0131">Cell cycle</keyword>
<protein>
    <submittedName>
        <fullName evidence="11">Uncharacterized protein</fullName>
    </submittedName>
</protein>
<evidence type="ECO:0000313" key="11">
    <source>
        <dbReference type="EMBL" id="GAX76637.1"/>
    </source>
</evidence>
<dbReference type="FunFam" id="1.10.418.10:FF:000028">
    <property type="entry name" value="RP/EB family microtubule-associated protein"/>
    <property type="match status" value="1"/>
</dbReference>
<dbReference type="Pfam" id="PF02493">
    <property type="entry name" value="MORN"/>
    <property type="match status" value="8"/>
</dbReference>
<dbReference type="GO" id="GO:0016020">
    <property type="term" value="C:membrane"/>
    <property type="evidence" value="ECO:0007669"/>
    <property type="project" value="UniProtKB-ARBA"/>
</dbReference>
<dbReference type="AlphaFoldDB" id="A0A250X0N8"/>
<comment type="subcellular location">
    <subcellularLocation>
        <location evidence="9">Cytoplasm</location>
        <location evidence="9">Cytoskeleton</location>
        <location evidence="9">Phragmoplast</location>
    </subcellularLocation>
</comment>
<dbReference type="OrthoDB" id="437960at2759"/>
<dbReference type="SUPFAM" id="SSF47576">
    <property type="entry name" value="Calponin-homology domain, CH-domain"/>
    <property type="match status" value="1"/>
</dbReference>
<evidence type="ECO:0000256" key="10">
    <source>
        <dbReference type="SAM" id="MobiDB-lite"/>
    </source>
</evidence>
<keyword evidence="4" id="KW-0493">Microtubule</keyword>
<keyword evidence="7" id="KW-0206">Cytoskeleton</keyword>
<dbReference type="PANTHER" id="PTHR43215">
    <property type="entry name" value="RADIAL SPOKE HEAD 1 HOMOLOG"/>
    <property type="match status" value="1"/>
</dbReference>
<comment type="caution">
    <text evidence="11">The sequence shown here is derived from an EMBL/GenBank/DDBJ whole genome shotgun (WGS) entry which is preliminary data.</text>
</comment>
<evidence type="ECO:0000256" key="7">
    <source>
        <dbReference type="ARBA" id="ARBA00023212"/>
    </source>
</evidence>
<feature type="region of interest" description="Disordered" evidence="10">
    <location>
        <begin position="154"/>
        <end position="176"/>
    </location>
</feature>
<feature type="region of interest" description="Disordered" evidence="10">
    <location>
        <begin position="197"/>
        <end position="232"/>
    </location>
</feature>
<evidence type="ECO:0000313" key="12">
    <source>
        <dbReference type="Proteomes" id="UP000232323"/>
    </source>
</evidence>
<evidence type="ECO:0000256" key="6">
    <source>
        <dbReference type="ARBA" id="ARBA00022776"/>
    </source>
</evidence>
<evidence type="ECO:0000256" key="9">
    <source>
        <dbReference type="ARBA" id="ARBA00060413"/>
    </source>
</evidence>
<comment type="similarity">
    <text evidence="1">Belongs to the MAPRE family.</text>
</comment>
<organism evidence="11 12">
    <name type="scientific">Chlamydomonas eustigma</name>
    <dbReference type="NCBI Taxonomy" id="1157962"/>
    <lineage>
        <taxon>Eukaryota</taxon>
        <taxon>Viridiplantae</taxon>
        <taxon>Chlorophyta</taxon>
        <taxon>core chlorophytes</taxon>
        <taxon>Chlorophyceae</taxon>
        <taxon>CS clade</taxon>
        <taxon>Chlamydomonadales</taxon>
        <taxon>Chlamydomonadaceae</taxon>
        <taxon>Chlamydomonas</taxon>
    </lineage>
</organism>
<dbReference type="EMBL" id="BEGY01000018">
    <property type="protein sequence ID" value="GAX76637.1"/>
    <property type="molecule type" value="Genomic_DNA"/>
</dbReference>
<dbReference type="GO" id="GO:0009524">
    <property type="term" value="C:phragmoplast"/>
    <property type="evidence" value="ECO:0007669"/>
    <property type="project" value="UniProtKB-SubCell"/>
</dbReference>
<keyword evidence="6" id="KW-0498">Mitosis</keyword>
<dbReference type="InterPro" id="IPR036872">
    <property type="entry name" value="CH_dom_sf"/>
</dbReference>
<dbReference type="Gene3D" id="2.20.110.10">
    <property type="entry name" value="Histone H3 K4-specific methyltransferase SET7/9 N-terminal domain"/>
    <property type="match status" value="4"/>
</dbReference>
<feature type="compositionally biased region" description="Gly residues" evidence="10">
    <location>
        <begin position="161"/>
        <end position="170"/>
    </location>
</feature>
<sequence length="977" mass="106835">MDSDSVLSKRHLLQWVSDKLSISVYCLEQCSSGAIYCQILDSYFSGTVLMQKVNYHAREEYDIWSNYKVLQAAFVLLDVTKQIDVSKLSKGHSGENLELLQFLFKFLKKQNPLESYDAKQRRSLCRGGSVDVLPIPSCLASNFDFRTGMSPAGSPASFGRGSQGGGGGGASKSRVWSSRGLARGPIDVSHVVSKFKNGLAPPSSARPGSQAWRYRGTPSSTVHASASDGEEAEDVNVQDVLSVYSPRRNIESGLEDMDLIDTAESSMQNHVETQTENKRSMRRIDAGLPSPSGSLEVPTGIAEVSDQITCNVMHAKSNEREEYDAVYADQQGGSSRLQESMSAPCSSSPAVEAVLLKVTPTSILDRPRPQCHDGPQEYVEPPAATLQQAAATSDQIDLPSSSYRAAGQAPHLHVLPPDAMSFMHASVINNRYLKFQSIEVLGDALATTQDSLDEVGEMLSRLQKLSEEVLAGTMKQGWGLVHRGSVKSLLNVMSTVLEHTALLLSDVGHQFLWRSSLGFMNLTTSLGGAEVVASDAITAEEKQVALQHKLSEMNVKFTTLQKHFLSQCSTSYLALSKIHGDLTENLGLGTVQLDAVDLGLGTVQLDAVVKAVGHTHFALMQAFHREADELAGGFLRPAKFVAEGSIKATSSRVFKLGSIQLKKLRNGDVYRGHYAQGKKSGDGVYYFLNSDVYEGEFANDRMDGVGMYTFSHEGRYEGQWQAAVYSGHGSETFSKGSTYHGQYKAGLRNGYGVCRFFNGDFYEGSWCNGLRDGLGMQQCTDNSNYVGEYVKGKRHGHGVYSFPNGDRYQGEYRDDLPSGHGIYLFASGQAYEGEWWQGKKHGWSVYTVENGQRFVGQWLESKPQWIQPFANKTVKATGTAVDHSSGLEVNSTSLPEDVLPEDMQRMAGLAQGEAHEASERALLVAEKYWTQVSPELVEAAVQSSFTALSLAQGARKRAIEMAMKLNVEVAGQTRRLL</sequence>
<dbReference type="SMART" id="SM00698">
    <property type="entry name" value="MORN"/>
    <property type="match status" value="8"/>
</dbReference>
<dbReference type="Proteomes" id="UP000232323">
    <property type="component" value="Unassembled WGS sequence"/>
</dbReference>
<dbReference type="SUPFAM" id="SSF82185">
    <property type="entry name" value="Histone H3 K4-specific methyltransferase SET7/9 N-terminal domain"/>
    <property type="match status" value="2"/>
</dbReference>
<dbReference type="Gene3D" id="1.10.418.10">
    <property type="entry name" value="Calponin-like domain"/>
    <property type="match status" value="1"/>
</dbReference>